<evidence type="ECO:0000313" key="2">
    <source>
        <dbReference type="Proteomes" id="UP000054018"/>
    </source>
</evidence>
<protein>
    <submittedName>
        <fullName evidence="1">Uncharacterized protein</fullName>
    </submittedName>
</protein>
<gene>
    <name evidence="1" type="ORF">PISMIDRAFT_44374</name>
</gene>
<feature type="non-terminal residue" evidence="1">
    <location>
        <position position="96"/>
    </location>
</feature>
<dbReference type="OrthoDB" id="2684442at2759"/>
<dbReference type="EMBL" id="KN833708">
    <property type="protein sequence ID" value="KIK25384.1"/>
    <property type="molecule type" value="Genomic_DNA"/>
</dbReference>
<dbReference type="Proteomes" id="UP000054018">
    <property type="component" value="Unassembled WGS sequence"/>
</dbReference>
<organism evidence="1 2">
    <name type="scientific">Pisolithus microcarpus 441</name>
    <dbReference type="NCBI Taxonomy" id="765257"/>
    <lineage>
        <taxon>Eukaryota</taxon>
        <taxon>Fungi</taxon>
        <taxon>Dikarya</taxon>
        <taxon>Basidiomycota</taxon>
        <taxon>Agaricomycotina</taxon>
        <taxon>Agaricomycetes</taxon>
        <taxon>Agaricomycetidae</taxon>
        <taxon>Boletales</taxon>
        <taxon>Sclerodermatineae</taxon>
        <taxon>Pisolithaceae</taxon>
        <taxon>Pisolithus</taxon>
    </lineage>
</organism>
<proteinExistence type="predicted"/>
<reference evidence="2" key="2">
    <citation type="submission" date="2015-01" db="EMBL/GenBank/DDBJ databases">
        <title>Evolutionary Origins and Diversification of the Mycorrhizal Mutualists.</title>
        <authorList>
            <consortium name="DOE Joint Genome Institute"/>
            <consortium name="Mycorrhizal Genomics Consortium"/>
            <person name="Kohler A."/>
            <person name="Kuo A."/>
            <person name="Nagy L.G."/>
            <person name="Floudas D."/>
            <person name="Copeland A."/>
            <person name="Barry K.W."/>
            <person name="Cichocki N."/>
            <person name="Veneault-Fourrey C."/>
            <person name="LaButti K."/>
            <person name="Lindquist E.A."/>
            <person name="Lipzen A."/>
            <person name="Lundell T."/>
            <person name="Morin E."/>
            <person name="Murat C."/>
            <person name="Riley R."/>
            <person name="Ohm R."/>
            <person name="Sun H."/>
            <person name="Tunlid A."/>
            <person name="Henrissat B."/>
            <person name="Grigoriev I.V."/>
            <person name="Hibbett D.S."/>
            <person name="Martin F."/>
        </authorList>
    </citation>
    <scope>NUCLEOTIDE SEQUENCE [LARGE SCALE GENOMIC DNA]</scope>
    <source>
        <strain evidence="2">441</strain>
    </source>
</reference>
<feature type="non-terminal residue" evidence="1">
    <location>
        <position position="1"/>
    </location>
</feature>
<dbReference type="AlphaFoldDB" id="A0A0C9ZHB8"/>
<sequence>GDNGNFKSPTYHATALHISQHLTSGPAKSAVMVRNKWISHVRKSGCHWDNIHGAGVQGKFDGELFEIYAKNHSLICLFKNSGWEFYKLMLDIMPNG</sequence>
<keyword evidence="2" id="KW-1185">Reference proteome</keyword>
<dbReference type="STRING" id="765257.A0A0C9ZHB8"/>
<name>A0A0C9ZHB8_9AGAM</name>
<dbReference type="HOGENOM" id="CLU_082499_5_1_1"/>
<evidence type="ECO:0000313" key="1">
    <source>
        <dbReference type="EMBL" id="KIK25384.1"/>
    </source>
</evidence>
<accession>A0A0C9ZHB8</accession>
<reference evidence="1 2" key="1">
    <citation type="submission" date="2014-04" db="EMBL/GenBank/DDBJ databases">
        <authorList>
            <consortium name="DOE Joint Genome Institute"/>
            <person name="Kuo A."/>
            <person name="Kohler A."/>
            <person name="Costa M.D."/>
            <person name="Nagy L.G."/>
            <person name="Floudas D."/>
            <person name="Copeland A."/>
            <person name="Barry K.W."/>
            <person name="Cichocki N."/>
            <person name="Veneault-Fourrey C."/>
            <person name="LaButti K."/>
            <person name="Lindquist E.A."/>
            <person name="Lipzen A."/>
            <person name="Lundell T."/>
            <person name="Morin E."/>
            <person name="Murat C."/>
            <person name="Sun H."/>
            <person name="Tunlid A."/>
            <person name="Henrissat B."/>
            <person name="Grigoriev I.V."/>
            <person name="Hibbett D.S."/>
            <person name="Martin F."/>
            <person name="Nordberg H.P."/>
            <person name="Cantor M.N."/>
            <person name="Hua S.X."/>
        </authorList>
    </citation>
    <scope>NUCLEOTIDE SEQUENCE [LARGE SCALE GENOMIC DNA]</scope>
    <source>
        <strain evidence="1 2">441</strain>
    </source>
</reference>